<proteinExistence type="inferred from homology"/>
<feature type="compositionally biased region" description="Acidic residues" evidence="6">
    <location>
        <begin position="444"/>
        <end position="460"/>
    </location>
</feature>
<dbReference type="Pfam" id="PF02902">
    <property type="entry name" value="Peptidase_C48"/>
    <property type="match status" value="1"/>
</dbReference>
<dbReference type="InterPro" id="IPR036041">
    <property type="entry name" value="Ribosome-inact_prot_sf"/>
</dbReference>
<dbReference type="Gene3D" id="3.40.420.10">
    <property type="entry name" value="Ricin (A subunit), domain 1"/>
    <property type="match status" value="1"/>
</dbReference>
<feature type="compositionally biased region" description="Basic and acidic residues" evidence="6">
    <location>
        <begin position="499"/>
        <end position="510"/>
    </location>
</feature>
<dbReference type="GO" id="GO:0006508">
    <property type="term" value="P:proteolysis"/>
    <property type="evidence" value="ECO:0007669"/>
    <property type="project" value="UniProtKB-KW"/>
</dbReference>
<sequence length="755" mass="84165">MAKRGSKKKTTASTRALPLLRRSAGETGTAESKEETGAASPIKNAIKNAAAGEMAEEEKLAGAASPLLRLRSARGETGTAIKNAAAAGEMGEEETAAMVITRTRGDQETPRKKKGRSWKESKAMDDGAAALRRKAREITKEEEDDERLRGEMVSRVRARIRKQQPDESKLDAFSIGVNANVRSYHKLMMKRYRRMKRICCMTLAGAPVTPPTTMRFDHPAAIARPQDVTTFHIVGVVDTDGARVRLLFRDSDLYFVAFKTGSCWFRFNDEHIPTFLTPTVPIAYTSGYMNIAQVRVGYHCLYDIFNVILRYTPESAQEKTNERQRILQCAALMLSESQRFGHVQLLVKRQIHKMMSKKITAKQNKKIHSWGSIARYCISHECKEDVLHHLSTLIVLFNPDQNKYENYKIVGRRKLLSRAAAAAAEAAARAAEAAARPSQAAAAEAEEEEEDDDDDDEDEYPWQCQTRAGQELLILLYDKRLPPPVTPMVVTQQKNHKKTQAEEVDEKKNQENPNTDATIGAPSGGENQQNRSLISCDGINLYESDLDSLRGPHWVTDAILGYALAKFSRAYSDDGLLLVQPTNAALLNNKHYVAAEADHLLLASRRLVLIPVNDNLDFNQAGDGKHWSLLVIHKTSNDGVIQFIHHDSVRSGDNSYNLHAAQKLANVLRGVLPTAGDVINAETPQQTNGNDCAIHVLAAVQVICRWWRANANKSGPADWIRKLDKRISEGNITQMRASLLQDIERDCQKKKSKDQ</sequence>
<evidence type="ECO:0000256" key="6">
    <source>
        <dbReference type="SAM" id="MobiDB-lite"/>
    </source>
</evidence>
<keyword evidence="5" id="KW-0611">Plant defense</keyword>
<evidence type="ECO:0000313" key="9">
    <source>
        <dbReference type="Proteomes" id="UP000008022"/>
    </source>
</evidence>
<dbReference type="GO" id="GO:0090729">
    <property type="term" value="F:toxin activity"/>
    <property type="evidence" value="ECO:0007669"/>
    <property type="project" value="UniProtKB-KW"/>
</dbReference>
<feature type="domain" description="Ubiquitin-like protease family profile" evidence="7">
    <location>
        <begin position="539"/>
        <end position="703"/>
    </location>
</feature>
<dbReference type="PANTHER" id="PTHR46468">
    <property type="entry name" value="SENTRIN-SPECIFIC PROTEASE 8"/>
    <property type="match status" value="1"/>
</dbReference>
<keyword evidence="5" id="KW-0800">Toxin</keyword>
<evidence type="ECO:0000313" key="8">
    <source>
        <dbReference type="EnsemblPlants" id="ORUFI12G00260.1"/>
    </source>
</evidence>
<dbReference type="InterPro" id="IPR001574">
    <property type="entry name" value="Ribosome_inactivat_prot"/>
</dbReference>
<keyword evidence="3 5" id="KW-0378">Hydrolase</keyword>
<dbReference type="OMA" id="WFRFNDE"/>
<accession>A0A0E0RCK4</accession>
<reference evidence="9" key="1">
    <citation type="submission" date="2013-06" db="EMBL/GenBank/DDBJ databases">
        <authorList>
            <person name="Zhao Q."/>
        </authorList>
    </citation>
    <scope>NUCLEOTIDE SEQUENCE</scope>
    <source>
        <strain evidence="9">cv. W1943</strain>
    </source>
</reference>
<dbReference type="GO" id="GO:0019784">
    <property type="term" value="F:deNEDDylase activity"/>
    <property type="evidence" value="ECO:0007669"/>
    <property type="project" value="InterPro"/>
</dbReference>
<dbReference type="eggNOG" id="KOG3246">
    <property type="taxonomic scope" value="Eukaryota"/>
</dbReference>
<keyword evidence="4" id="KW-0788">Thiol protease</keyword>
<dbReference type="GO" id="GO:0008234">
    <property type="term" value="F:cysteine-type peptidase activity"/>
    <property type="evidence" value="ECO:0007669"/>
    <property type="project" value="UniProtKB-KW"/>
</dbReference>
<dbReference type="Proteomes" id="UP000008022">
    <property type="component" value="Unassembled WGS sequence"/>
</dbReference>
<dbReference type="SUPFAM" id="SSF56371">
    <property type="entry name" value="Ribosome inactivating proteins (RIP)"/>
    <property type="match status" value="1"/>
</dbReference>
<dbReference type="AlphaFoldDB" id="A0A0E0RCK4"/>
<dbReference type="SUPFAM" id="SSF54001">
    <property type="entry name" value="Cysteine proteinases"/>
    <property type="match status" value="1"/>
</dbReference>
<protein>
    <recommendedName>
        <fullName evidence="7">Ubiquitin-like protease family profile domain-containing protein</fullName>
    </recommendedName>
</protein>
<dbReference type="PANTHER" id="PTHR46468:SF1">
    <property type="entry name" value="SENTRIN-SPECIFIC PROTEASE 8"/>
    <property type="match status" value="1"/>
</dbReference>
<dbReference type="GO" id="GO:0030598">
    <property type="term" value="F:rRNA N-glycosylase activity"/>
    <property type="evidence" value="ECO:0007669"/>
    <property type="project" value="UniProtKB-EC"/>
</dbReference>
<keyword evidence="2" id="KW-0645">Protease</keyword>
<dbReference type="EnsemblPlants" id="ORUFI12G00260.1">
    <property type="protein sequence ID" value="ORUFI12G00260.1"/>
    <property type="gene ID" value="ORUFI12G00260"/>
</dbReference>
<evidence type="ECO:0000259" key="7">
    <source>
        <dbReference type="PROSITE" id="PS50600"/>
    </source>
</evidence>
<dbReference type="GO" id="GO:0000338">
    <property type="term" value="P:protein deneddylation"/>
    <property type="evidence" value="ECO:0007669"/>
    <property type="project" value="TreeGrafter"/>
</dbReference>
<reference evidence="8" key="2">
    <citation type="submission" date="2015-06" db="UniProtKB">
        <authorList>
            <consortium name="EnsemblPlants"/>
        </authorList>
    </citation>
    <scope>IDENTIFICATION</scope>
</reference>
<comment type="catalytic activity">
    <reaction evidence="5">
        <text>Endohydrolysis of the N-glycosidic bond at one specific adenosine on the 28S rRNA.</text>
        <dbReference type="EC" id="3.2.2.22"/>
    </reaction>
</comment>
<organism evidence="8 9">
    <name type="scientific">Oryza rufipogon</name>
    <name type="common">Brownbeard rice</name>
    <name type="synonym">Asian wild rice</name>
    <dbReference type="NCBI Taxonomy" id="4529"/>
    <lineage>
        <taxon>Eukaryota</taxon>
        <taxon>Viridiplantae</taxon>
        <taxon>Streptophyta</taxon>
        <taxon>Embryophyta</taxon>
        <taxon>Tracheophyta</taxon>
        <taxon>Spermatophyta</taxon>
        <taxon>Magnoliopsida</taxon>
        <taxon>Liliopsida</taxon>
        <taxon>Poales</taxon>
        <taxon>Poaceae</taxon>
        <taxon>BOP clade</taxon>
        <taxon>Oryzoideae</taxon>
        <taxon>Oryzeae</taxon>
        <taxon>Oryzinae</taxon>
        <taxon>Oryza</taxon>
    </lineage>
</organism>
<dbReference type="Pfam" id="PF00161">
    <property type="entry name" value="RIP"/>
    <property type="match status" value="1"/>
</dbReference>
<dbReference type="GO" id="GO:0017148">
    <property type="term" value="P:negative regulation of translation"/>
    <property type="evidence" value="ECO:0007669"/>
    <property type="project" value="UniProtKB-KW"/>
</dbReference>
<dbReference type="Gramene" id="ORUFI12G00260.1">
    <property type="protein sequence ID" value="ORUFI12G00260.1"/>
    <property type="gene ID" value="ORUFI12G00260"/>
</dbReference>
<dbReference type="InterPro" id="IPR044613">
    <property type="entry name" value="Nep1/2-like"/>
</dbReference>
<dbReference type="PROSITE" id="PS50600">
    <property type="entry name" value="ULP_PROTEASE"/>
    <property type="match status" value="1"/>
</dbReference>
<feature type="compositionally biased region" description="Basic residues" evidence="6">
    <location>
        <begin position="1"/>
        <end position="10"/>
    </location>
</feature>
<dbReference type="Gene3D" id="3.40.395.10">
    <property type="entry name" value="Adenoviral Proteinase, Chain A"/>
    <property type="match status" value="1"/>
</dbReference>
<evidence type="ECO:0000256" key="2">
    <source>
        <dbReference type="ARBA" id="ARBA00022670"/>
    </source>
</evidence>
<feature type="region of interest" description="Disordered" evidence="6">
    <location>
        <begin position="435"/>
        <end position="460"/>
    </location>
</feature>
<dbReference type="InterPro" id="IPR038765">
    <property type="entry name" value="Papain-like_cys_pep_sf"/>
</dbReference>
<evidence type="ECO:0000256" key="4">
    <source>
        <dbReference type="ARBA" id="ARBA00022807"/>
    </source>
</evidence>
<dbReference type="STRING" id="4529.A0A0E0RCK4"/>
<evidence type="ECO:0000256" key="5">
    <source>
        <dbReference type="RuleBase" id="RU004915"/>
    </source>
</evidence>
<name>A0A0E0RCK4_ORYRU</name>
<feature type="region of interest" description="Disordered" evidence="6">
    <location>
        <begin position="1"/>
        <end position="43"/>
    </location>
</feature>
<dbReference type="InterPro" id="IPR003653">
    <property type="entry name" value="Peptidase_C48_C"/>
</dbReference>
<feature type="region of interest" description="Disordered" evidence="6">
    <location>
        <begin position="102"/>
        <end position="127"/>
    </location>
</feature>
<evidence type="ECO:0000256" key="1">
    <source>
        <dbReference type="ARBA" id="ARBA00005234"/>
    </source>
</evidence>
<comment type="similarity">
    <text evidence="1">Belongs to the peptidase C48 family.</text>
</comment>
<keyword evidence="5" id="KW-0652">Protein synthesis inhibitor</keyword>
<dbReference type="InterPro" id="IPR016138">
    <property type="entry name" value="Ribosome_inactivat_prot_sub1"/>
</dbReference>
<dbReference type="GO" id="GO:0006952">
    <property type="term" value="P:defense response"/>
    <property type="evidence" value="ECO:0007669"/>
    <property type="project" value="UniProtKB-KW"/>
</dbReference>
<feature type="region of interest" description="Disordered" evidence="6">
    <location>
        <begin position="486"/>
        <end position="529"/>
    </location>
</feature>
<evidence type="ECO:0000256" key="3">
    <source>
        <dbReference type="ARBA" id="ARBA00022801"/>
    </source>
</evidence>
<keyword evidence="9" id="KW-1185">Reference proteome</keyword>
<dbReference type="HOGENOM" id="CLU_329938_0_0_1"/>
<comment type="similarity">
    <text evidence="5">Belongs to the ribosome-inactivating protein family.</text>
</comment>